<gene>
    <name evidence="1" type="ORF">DFR74_101335</name>
</gene>
<dbReference type="SUPFAM" id="SSF53474">
    <property type="entry name" value="alpha/beta-Hydrolases"/>
    <property type="match status" value="1"/>
</dbReference>
<keyword evidence="2" id="KW-1185">Reference proteome</keyword>
<dbReference type="EMBL" id="QNRE01000001">
    <property type="protein sequence ID" value="RBO96324.1"/>
    <property type="molecule type" value="Genomic_DNA"/>
</dbReference>
<dbReference type="Proteomes" id="UP000252586">
    <property type="component" value="Unassembled WGS sequence"/>
</dbReference>
<dbReference type="RefSeq" id="WP_067504162.1">
    <property type="nucleotide sequence ID" value="NZ_CP107943.1"/>
</dbReference>
<dbReference type="Gene3D" id="3.40.50.1820">
    <property type="entry name" value="alpha/beta hydrolase"/>
    <property type="match status" value="1"/>
</dbReference>
<dbReference type="OrthoDB" id="1376138at2"/>
<proteinExistence type="predicted"/>
<evidence type="ECO:0008006" key="3">
    <source>
        <dbReference type="Google" id="ProtNLM"/>
    </source>
</evidence>
<sequence>MDLGFDALGAILRLHGACPVRLTHPGADRWTSTAVSRAFFDRITAPTRFIELEGAGHFPVKRPGIDQLISALVELRDLVADATAGPHTS</sequence>
<organism evidence="1 2">
    <name type="scientific">Nocardia puris</name>
    <dbReference type="NCBI Taxonomy" id="208602"/>
    <lineage>
        <taxon>Bacteria</taxon>
        <taxon>Bacillati</taxon>
        <taxon>Actinomycetota</taxon>
        <taxon>Actinomycetes</taxon>
        <taxon>Mycobacteriales</taxon>
        <taxon>Nocardiaceae</taxon>
        <taxon>Nocardia</taxon>
    </lineage>
</organism>
<dbReference type="STRING" id="1210090.GCA_001613185_01051"/>
<comment type="caution">
    <text evidence="1">The sequence shown here is derived from an EMBL/GenBank/DDBJ whole genome shotgun (WGS) entry which is preliminary data.</text>
</comment>
<protein>
    <recommendedName>
        <fullName evidence="3">Alpha/beta hydrolase family protein</fullName>
    </recommendedName>
</protein>
<evidence type="ECO:0000313" key="1">
    <source>
        <dbReference type="EMBL" id="RBO96324.1"/>
    </source>
</evidence>
<dbReference type="AlphaFoldDB" id="A0A366E492"/>
<dbReference type="InterPro" id="IPR029058">
    <property type="entry name" value="AB_hydrolase_fold"/>
</dbReference>
<name>A0A366E492_9NOCA</name>
<reference evidence="1 2" key="1">
    <citation type="submission" date="2018-06" db="EMBL/GenBank/DDBJ databases">
        <title>Genomic Encyclopedia of Type Strains, Phase IV (KMG-IV): sequencing the most valuable type-strain genomes for metagenomic binning, comparative biology and taxonomic classification.</title>
        <authorList>
            <person name="Goeker M."/>
        </authorList>
    </citation>
    <scope>NUCLEOTIDE SEQUENCE [LARGE SCALE GENOMIC DNA]</scope>
    <source>
        <strain evidence="1 2">DSM 44599</strain>
    </source>
</reference>
<accession>A0A366E492</accession>
<evidence type="ECO:0000313" key="2">
    <source>
        <dbReference type="Proteomes" id="UP000252586"/>
    </source>
</evidence>